<accession>A0A6J4HPI9</accession>
<proteinExistence type="predicted"/>
<organism evidence="2">
    <name type="scientific">uncultured Acidimicrobiales bacterium</name>
    <dbReference type="NCBI Taxonomy" id="310071"/>
    <lineage>
        <taxon>Bacteria</taxon>
        <taxon>Bacillati</taxon>
        <taxon>Actinomycetota</taxon>
        <taxon>Acidimicrobiia</taxon>
        <taxon>Acidimicrobiales</taxon>
        <taxon>environmental samples</taxon>
    </lineage>
</organism>
<feature type="region of interest" description="Disordered" evidence="1">
    <location>
        <begin position="1"/>
        <end position="92"/>
    </location>
</feature>
<evidence type="ECO:0000313" key="2">
    <source>
        <dbReference type="EMBL" id="CAA9228368.1"/>
    </source>
</evidence>
<feature type="compositionally biased region" description="Basic and acidic residues" evidence="1">
    <location>
        <begin position="50"/>
        <end position="59"/>
    </location>
</feature>
<dbReference type="EMBL" id="CADCSY010000043">
    <property type="protein sequence ID" value="CAA9228368.1"/>
    <property type="molecule type" value="Genomic_DNA"/>
</dbReference>
<evidence type="ECO:0000256" key="1">
    <source>
        <dbReference type="SAM" id="MobiDB-lite"/>
    </source>
</evidence>
<reference evidence="2" key="1">
    <citation type="submission" date="2020-02" db="EMBL/GenBank/DDBJ databases">
        <authorList>
            <person name="Meier V. D."/>
        </authorList>
    </citation>
    <scope>NUCLEOTIDE SEQUENCE</scope>
    <source>
        <strain evidence="2">AVDCRST_MAG20</strain>
    </source>
</reference>
<dbReference type="AlphaFoldDB" id="A0A6J4HPI9"/>
<name>A0A6J4HPI9_9ACTN</name>
<feature type="compositionally biased region" description="Gly residues" evidence="1">
    <location>
        <begin position="24"/>
        <end position="43"/>
    </location>
</feature>
<sequence length="92" mass="9090">MDERDASAANPPRGDNVNPNPGDGASGPGETGYEGGTQVGDVGGEASIDLEEKARRMAAGDDSADPALGSDASPVQPNPDEVTPSPEVQSGG</sequence>
<protein>
    <submittedName>
        <fullName evidence="2">Uncharacterized protein</fullName>
    </submittedName>
</protein>
<gene>
    <name evidence="2" type="ORF">AVDCRST_MAG20-1070</name>
</gene>